<dbReference type="EMBL" id="JAOYFC010000001">
    <property type="protein sequence ID" value="MCV6823949.1"/>
    <property type="molecule type" value="Genomic_DNA"/>
</dbReference>
<evidence type="ECO:0000313" key="1">
    <source>
        <dbReference type="EMBL" id="MCV6823949.1"/>
    </source>
</evidence>
<comment type="caution">
    <text evidence="1">The sequence shown here is derived from an EMBL/GenBank/DDBJ whole genome shotgun (WGS) entry which is preliminary data.</text>
</comment>
<dbReference type="RefSeq" id="WP_263952776.1">
    <property type="nucleotide sequence ID" value="NZ_JAOYFC010000001.1"/>
</dbReference>
<organism evidence="1 2">
    <name type="scientific">Halocynthiibacter halioticoli</name>
    <dbReference type="NCBI Taxonomy" id="2986804"/>
    <lineage>
        <taxon>Bacteria</taxon>
        <taxon>Pseudomonadati</taxon>
        <taxon>Pseudomonadota</taxon>
        <taxon>Alphaproteobacteria</taxon>
        <taxon>Rhodobacterales</taxon>
        <taxon>Paracoccaceae</taxon>
        <taxon>Halocynthiibacter</taxon>
    </lineage>
</organism>
<reference evidence="1" key="1">
    <citation type="submission" date="2022-10" db="EMBL/GenBank/DDBJ databases">
        <authorList>
            <person name="Yue Y."/>
        </authorList>
    </citation>
    <scope>NUCLEOTIDE SEQUENCE</scope>
    <source>
        <strain evidence="1">Z654</strain>
    </source>
</reference>
<protein>
    <submittedName>
        <fullName evidence="1">Uncharacterized protein</fullName>
    </submittedName>
</protein>
<proteinExistence type="predicted"/>
<dbReference type="Proteomes" id="UP001208041">
    <property type="component" value="Unassembled WGS sequence"/>
</dbReference>
<sequence length="70" mass="8041">MAFEDLKAAILTLLDEIEKKPEDRHVLQEELREKLSELKALGLPVPQDLVDFELALEDDDADDFFDNMPV</sequence>
<name>A0AAE3LQX3_9RHOB</name>
<gene>
    <name evidence="1" type="ORF">OH136_05210</name>
</gene>
<keyword evidence="2" id="KW-1185">Reference proteome</keyword>
<accession>A0AAE3LQX3</accession>
<dbReference type="AlphaFoldDB" id="A0AAE3LQX3"/>
<evidence type="ECO:0000313" key="2">
    <source>
        <dbReference type="Proteomes" id="UP001208041"/>
    </source>
</evidence>